<protein>
    <recommendedName>
        <fullName evidence="9">Dynein assembly factor 3, axonemal</fullName>
    </recommendedName>
</protein>
<evidence type="ECO:0000256" key="2">
    <source>
        <dbReference type="ARBA" id="ARBA00022490"/>
    </source>
</evidence>
<dbReference type="PANTHER" id="PTHR22118:SF14">
    <property type="entry name" value="DYNEIN AXONEMAL ASSEMBLY FACTOR 3"/>
    <property type="match status" value="1"/>
</dbReference>
<evidence type="ECO:0000256" key="3">
    <source>
        <dbReference type="ARBA" id="ARBA00022794"/>
    </source>
</evidence>
<dbReference type="GO" id="GO:0044458">
    <property type="term" value="P:motile cilium assembly"/>
    <property type="evidence" value="ECO:0007669"/>
    <property type="project" value="TreeGrafter"/>
</dbReference>
<evidence type="ECO:0000313" key="8">
    <source>
        <dbReference type="Proteomes" id="UP001159042"/>
    </source>
</evidence>
<accession>A0AAV8VBS7</accession>
<dbReference type="PANTHER" id="PTHR22118">
    <property type="entry name" value="DYNEIN ASSEMBLY FACTOR 3, AXONEMAL"/>
    <property type="match status" value="1"/>
</dbReference>
<keyword evidence="3" id="KW-0970">Cilium biogenesis/degradation</keyword>
<dbReference type="InterPro" id="IPR028235">
    <property type="entry name" value="DNAAF3_C"/>
</dbReference>
<comment type="caution">
    <text evidence="7">The sequence shown here is derived from an EMBL/GenBank/DDBJ whole genome shotgun (WGS) entry which is preliminary data.</text>
</comment>
<evidence type="ECO:0008006" key="9">
    <source>
        <dbReference type="Google" id="ProtNLM"/>
    </source>
</evidence>
<proteinExistence type="inferred from homology"/>
<evidence type="ECO:0000259" key="5">
    <source>
        <dbReference type="Pfam" id="PF14737"/>
    </source>
</evidence>
<dbReference type="Pfam" id="PF14737">
    <property type="entry name" value="DUF4470"/>
    <property type="match status" value="1"/>
</dbReference>
<comment type="subcellular location">
    <subcellularLocation>
        <location evidence="4">Dynein axonemal particle</location>
    </subcellularLocation>
</comment>
<dbReference type="InterPro" id="IPR039304">
    <property type="entry name" value="DNAAF3"/>
</dbReference>
<dbReference type="EMBL" id="JANEYG010000189">
    <property type="protein sequence ID" value="KAJ8911452.1"/>
    <property type="molecule type" value="Genomic_DNA"/>
</dbReference>
<reference evidence="7 8" key="1">
    <citation type="journal article" date="2023" name="Insect Mol. Biol.">
        <title>Genome sequencing provides insights into the evolution of gene families encoding plant cell wall-degrading enzymes in longhorned beetles.</title>
        <authorList>
            <person name="Shin N.R."/>
            <person name="Okamura Y."/>
            <person name="Kirsch R."/>
            <person name="Pauchet Y."/>
        </authorList>
    </citation>
    <scope>NUCLEOTIDE SEQUENCE [LARGE SCALE GENOMIC DNA]</scope>
    <source>
        <strain evidence="7">EAD_L_NR</strain>
    </source>
</reference>
<dbReference type="Proteomes" id="UP001159042">
    <property type="component" value="Unassembled WGS sequence"/>
</dbReference>
<dbReference type="Pfam" id="PF14740">
    <property type="entry name" value="DUF4471"/>
    <property type="match status" value="1"/>
</dbReference>
<feature type="domain" description="DUF4470" evidence="5">
    <location>
        <begin position="2"/>
        <end position="101"/>
    </location>
</feature>
<evidence type="ECO:0000256" key="4">
    <source>
        <dbReference type="ARBA" id="ARBA00024190"/>
    </source>
</evidence>
<evidence type="ECO:0000313" key="7">
    <source>
        <dbReference type="EMBL" id="KAJ8911452.1"/>
    </source>
</evidence>
<keyword evidence="2" id="KW-0963">Cytoplasm</keyword>
<sequence>MFWGLTPALDLLKEYELTQNSPPEELNILIIGGVDCRHVLLTEAKKYLHHKCKINFYLLEACMENIARQLLLLNIALQTPESLGLERRTKIFMELYGNTLVRPSTAKYLKTIASNLVKMITNYDFLRTFMSFINIEIKYKERDYLENLFKFWCGNDDFNICECWDKMLRKTLGVRYDSKIGAFDWDLHMRFHSVGGKQVCNQEYKNFRLTGVAFSWLESEVSKPNRSLVCAVIPNGESYAHYGYLGDMQTGPYVAYGLTCEDESFLHSSHGQNSYRATDVTERNLKQIFYEIHNRERYEHKTTSDTKLGSVVMKEEKRVVDIKAIDSDPRPPNTCIDLEDNLLFFSISILDLMKYKTKYHDLFDVVYFGNSYMKYLDKDFIGNVMKNKSLLLIENQIFFLNHRNKDLEELEKNILAKLEGLNLIKCEFDALKDSYFKFVLSSDDGSTM</sequence>
<dbReference type="InterPro" id="IPR027974">
    <property type="entry name" value="DUF4470"/>
</dbReference>
<dbReference type="GO" id="GO:0120293">
    <property type="term" value="C:dynein axonemal particle"/>
    <property type="evidence" value="ECO:0007669"/>
    <property type="project" value="UniProtKB-SubCell"/>
</dbReference>
<dbReference type="GO" id="GO:0070286">
    <property type="term" value="P:axonemal dynein complex assembly"/>
    <property type="evidence" value="ECO:0007669"/>
    <property type="project" value="InterPro"/>
</dbReference>
<organism evidence="7 8">
    <name type="scientific">Exocentrus adspersus</name>
    <dbReference type="NCBI Taxonomy" id="1586481"/>
    <lineage>
        <taxon>Eukaryota</taxon>
        <taxon>Metazoa</taxon>
        <taxon>Ecdysozoa</taxon>
        <taxon>Arthropoda</taxon>
        <taxon>Hexapoda</taxon>
        <taxon>Insecta</taxon>
        <taxon>Pterygota</taxon>
        <taxon>Neoptera</taxon>
        <taxon>Endopterygota</taxon>
        <taxon>Coleoptera</taxon>
        <taxon>Polyphaga</taxon>
        <taxon>Cucujiformia</taxon>
        <taxon>Chrysomeloidea</taxon>
        <taxon>Cerambycidae</taxon>
        <taxon>Lamiinae</taxon>
        <taxon>Acanthocinini</taxon>
        <taxon>Exocentrus</taxon>
    </lineage>
</organism>
<feature type="domain" description="Dynein assembly factor 3 C-terminal" evidence="6">
    <location>
        <begin position="136"/>
        <end position="422"/>
    </location>
</feature>
<name>A0AAV8VBS7_9CUCU</name>
<comment type="similarity">
    <text evidence="1">Belongs to the DNAAF3 family.</text>
</comment>
<keyword evidence="8" id="KW-1185">Reference proteome</keyword>
<dbReference type="AlphaFoldDB" id="A0AAV8VBS7"/>
<evidence type="ECO:0000259" key="6">
    <source>
        <dbReference type="Pfam" id="PF14740"/>
    </source>
</evidence>
<evidence type="ECO:0000256" key="1">
    <source>
        <dbReference type="ARBA" id="ARBA00010449"/>
    </source>
</evidence>
<gene>
    <name evidence="7" type="ORF">NQ315_013814</name>
</gene>